<evidence type="ECO:0000313" key="2">
    <source>
        <dbReference type="Proteomes" id="UP000770330"/>
    </source>
</evidence>
<organism evidence="1 2">
    <name type="scientific">Rothia mucilaginosa</name>
    <dbReference type="NCBI Taxonomy" id="43675"/>
    <lineage>
        <taxon>Bacteria</taxon>
        <taxon>Bacillati</taxon>
        <taxon>Actinomycetota</taxon>
        <taxon>Actinomycetes</taxon>
        <taxon>Micrococcales</taxon>
        <taxon>Micrococcaceae</taxon>
        <taxon>Rothia</taxon>
    </lineage>
</organism>
<comment type="caution">
    <text evidence="1">The sequence shown here is derived from an EMBL/GenBank/DDBJ whole genome shotgun (WGS) entry which is preliminary data.</text>
</comment>
<accession>A0A930PPX0</accession>
<dbReference type="EMBL" id="JABZXO010000022">
    <property type="protein sequence ID" value="MBF1657824.1"/>
    <property type="molecule type" value="Genomic_DNA"/>
</dbReference>
<dbReference type="RefSeq" id="WP_303945287.1">
    <property type="nucleotide sequence ID" value="NZ_JABZXO010000022.1"/>
</dbReference>
<protein>
    <submittedName>
        <fullName evidence="1">Uncharacterized protein</fullName>
    </submittedName>
</protein>
<proteinExistence type="predicted"/>
<dbReference type="Proteomes" id="UP000770330">
    <property type="component" value="Unassembled WGS sequence"/>
</dbReference>
<dbReference type="AlphaFoldDB" id="A0A930PPX0"/>
<gene>
    <name evidence="1" type="ORF">HXO61_07845</name>
</gene>
<evidence type="ECO:0000313" key="1">
    <source>
        <dbReference type="EMBL" id="MBF1657824.1"/>
    </source>
</evidence>
<sequence>MVNDKLCINHIVVEILFSEVLEGVARVKSLHIEEATPIRGTTRRLPRKAFNDFAKVAIENFQNELPERIAEKSEDAIRAFRSTSNGKYLAHVETSRESTSATQATVIFAISKGENNG</sequence>
<name>A0A930PPX0_9MICC</name>
<reference evidence="1" key="1">
    <citation type="submission" date="2020-04" db="EMBL/GenBank/DDBJ databases">
        <title>Deep metagenomics examines the oral microbiome during advanced dental caries in children, revealing novel taxa and co-occurrences with host molecules.</title>
        <authorList>
            <person name="Baker J.L."/>
            <person name="Morton J.T."/>
            <person name="Dinis M."/>
            <person name="Alvarez R."/>
            <person name="Tran N.C."/>
            <person name="Knight R."/>
            <person name="Edlund A."/>
        </authorList>
    </citation>
    <scope>NUCLEOTIDE SEQUENCE</scope>
    <source>
        <strain evidence="1">JCVI_39_bin.18</strain>
    </source>
</reference>